<dbReference type="EMBL" id="PJQD01000018">
    <property type="protein sequence ID" value="POY75243.1"/>
    <property type="molecule type" value="Genomic_DNA"/>
</dbReference>
<dbReference type="Proteomes" id="UP000237144">
    <property type="component" value="Unassembled WGS sequence"/>
</dbReference>
<keyword evidence="2" id="KW-1185">Reference proteome</keyword>
<name>A0A2S5BER5_9BASI</name>
<gene>
    <name evidence="1" type="ORF">BMF94_1613</name>
</gene>
<reference evidence="1 2" key="1">
    <citation type="journal article" date="2018" name="Front. Microbiol.">
        <title>Prospects for Fungal Bioremediation of Acidic Radioactive Waste Sites: Characterization and Genome Sequence of Rhodotorula taiwanensis MD1149.</title>
        <authorList>
            <person name="Tkavc R."/>
            <person name="Matrosova V.Y."/>
            <person name="Grichenko O.E."/>
            <person name="Gostincar C."/>
            <person name="Volpe R.P."/>
            <person name="Klimenkova P."/>
            <person name="Gaidamakova E.K."/>
            <person name="Zhou C.E."/>
            <person name="Stewart B.J."/>
            <person name="Lyman M.G."/>
            <person name="Malfatti S.A."/>
            <person name="Rubinfeld B."/>
            <person name="Courtot M."/>
            <person name="Singh J."/>
            <person name="Dalgard C.L."/>
            <person name="Hamilton T."/>
            <person name="Frey K.G."/>
            <person name="Gunde-Cimerman N."/>
            <person name="Dugan L."/>
            <person name="Daly M.J."/>
        </authorList>
    </citation>
    <scope>NUCLEOTIDE SEQUENCE [LARGE SCALE GENOMIC DNA]</scope>
    <source>
        <strain evidence="1 2">MD1149</strain>
    </source>
</reference>
<protein>
    <submittedName>
        <fullName evidence="1">Uncharacterized protein</fullName>
    </submittedName>
</protein>
<comment type="caution">
    <text evidence="1">The sequence shown here is derived from an EMBL/GenBank/DDBJ whole genome shotgun (WGS) entry which is preliminary data.</text>
</comment>
<organism evidence="1 2">
    <name type="scientific">Rhodotorula taiwanensis</name>
    <dbReference type="NCBI Taxonomy" id="741276"/>
    <lineage>
        <taxon>Eukaryota</taxon>
        <taxon>Fungi</taxon>
        <taxon>Dikarya</taxon>
        <taxon>Basidiomycota</taxon>
        <taxon>Pucciniomycotina</taxon>
        <taxon>Microbotryomycetes</taxon>
        <taxon>Sporidiobolales</taxon>
        <taxon>Sporidiobolaceae</taxon>
        <taxon>Rhodotorula</taxon>
    </lineage>
</organism>
<evidence type="ECO:0000313" key="1">
    <source>
        <dbReference type="EMBL" id="POY75243.1"/>
    </source>
</evidence>
<dbReference type="AlphaFoldDB" id="A0A2S5BER5"/>
<dbReference type="Gene3D" id="3.30.710.10">
    <property type="entry name" value="Potassium Channel Kv1.1, Chain A"/>
    <property type="match status" value="1"/>
</dbReference>
<sequence length="293" mass="32720">MADVQDLTEALDGANLADADAAADAPPPGTITLVSSDGHRFHVDRQRLAHESTVFSDMFELADSVEGGQSCDLTESKCHLEAFFAALLEGKEVTTAAEWLAVYRMSDKYDVKRVRPVLLLWAWRSINTRHPYDAVYSARDAYAVGLLLGDDELVETAAEIALKCEDMDASGNPIFDALDADSQRRLRIFARARREASLRALQYVNPKYRNCRCIRASGRRFSDTAYQIWEDAQSSVGKTLQPATDVPDAMRREIASQVARLEGCVDCWSTLSDKLDMLERQWPSCKTKVTEPF</sequence>
<accession>A0A2S5BER5</accession>
<dbReference type="InterPro" id="IPR011333">
    <property type="entry name" value="SKP1/BTB/POZ_sf"/>
</dbReference>
<evidence type="ECO:0000313" key="2">
    <source>
        <dbReference type="Proteomes" id="UP000237144"/>
    </source>
</evidence>
<proteinExistence type="predicted"/>